<reference evidence="2" key="1">
    <citation type="submission" date="2019-04" db="EMBL/GenBank/DDBJ databases">
        <authorList>
            <person name="Alioto T."/>
            <person name="Alioto T."/>
        </authorList>
    </citation>
    <scope>NUCLEOTIDE SEQUENCE [LARGE SCALE GENOMIC DNA]</scope>
</reference>
<feature type="non-terminal residue" evidence="2">
    <location>
        <position position="1"/>
    </location>
</feature>
<evidence type="ECO:0000313" key="3">
    <source>
        <dbReference type="Proteomes" id="UP000335636"/>
    </source>
</evidence>
<protein>
    <submittedName>
        <fullName evidence="2">Uncharacterized protein</fullName>
    </submittedName>
</protein>
<evidence type="ECO:0000313" key="2">
    <source>
        <dbReference type="EMBL" id="VTJ79054.1"/>
    </source>
</evidence>
<proteinExistence type="predicted"/>
<accession>A0A5E4CAT0</accession>
<keyword evidence="3" id="KW-1185">Reference proteome</keyword>
<evidence type="ECO:0000256" key="1">
    <source>
        <dbReference type="SAM" id="MobiDB-lite"/>
    </source>
</evidence>
<feature type="region of interest" description="Disordered" evidence="1">
    <location>
        <begin position="45"/>
        <end position="128"/>
    </location>
</feature>
<feature type="compositionally biased region" description="Basic and acidic residues" evidence="1">
    <location>
        <begin position="49"/>
        <end position="66"/>
    </location>
</feature>
<name>A0A5E4CAT0_MARMO</name>
<sequence length="128" mass="14153">IQLPKLFDLSPCLLTRKRTLGLLSWELGAHVERLARIHILAKFSHTKGPAREKRKDESRSRRDFKGRAAAPGPAQAPPSADIRRGWSARAAFLRASPARGRMEGDGGPSAERGPRGGLPPQSYRWLPK</sequence>
<comment type="caution">
    <text evidence="2">The sequence shown here is derived from an EMBL/GenBank/DDBJ whole genome shotgun (WGS) entry which is preliminary data.</text>
</comment>
<dbReference type="Proteomes" id="UP000335636">
    <property type="component" value="Unassembled WGS sequence"/>
</dbReference>
<feature type="compositionally biased region" description="Low complexity" evidence="1">
    <location>
        <begin position="68"/>
        <end position="80"/>
    </location>
</feature>
<dbReference type="AlphaFoldDB" id="A0A5E4CAT0"/>
<organism evidence="2 3">
    <name type="scientific">Marmota monax</name>
    <name type="common">Woodchuck</name>
    <dbReference type="NCBI Taxonomy" id="9995"/>
    <lineage>
        <taxon>Eukaryota</taxon>
        <taxon>Metazoa</taxon>
        <taxon>Chordata</taxon>
        <taxon>Craniata</taxon>
        <taxon>Vertebrata</taxon>
        <taxon>Euteleostomi</taxon>
        <taxon>Mammalia</taxon>
        <taxon>Eutheria</taxon>
        <taxon>Euarchontoglires</taxon>
        <taxon>Glires</taxon>
        <taxon>Rodentia</taxon>
        <taxon>Sciuromorpha</taxon>
        <taxon>Sciuridae</taxon>
        <taxon>Xerinae</taxon>
        <taxon>Marmotini</taxon>
        <taxon>Marmota</taxon>
    </lineage>
</organism>
<dbReference type="EMBL" id="CABDUW010001147">
    <property type="protein sequence ID" value="VTJ79054.1"/>
    <property type="molecule type" value="Genomic_DNA"/>
</dbReference>
<feature type="non-terminal residue" evidence="2">
    <location>
        <position position="128"/>
    </location>
</feature>
<gene>
    <name evidence="2" type="ORF">MONAX_5E015968</name>
</gene>